<dbReference type="EMBL" id="CP028130">
    <property type="protein sequence ID" value="AZZ57124.1"/>
    <property type="molecule type" value="Genomic_DNA"/>
</dbReference>
<organism evidence="2 3">
    <name type="scientific">Rathayibacter iranicus</name>
    <dbReference type="NCBI Taxonomy" id="59737"/>
    <lineage>
        <taxon>Bacteria</taxon>
        <taxon>Bacillati</taxon>
        <taxon>Actinomycetota</taxon>
        <taxon>Actinomycetes</taxon>
        <taxon>Micrococcales</taxon>
        <taxon>Microbacteriaceae</taxon>
        <taxon>Rathayibacter</taxon>
    </lineage>
</organism>
<keyword evidence="1" id="KW-1133">Transmembrane helix</keyword>
<reference evidence="2 3" key="1">
    <citation type="submission" date="2018-03" db="EMBL/GenBank/DDBJ databases">
        <title>Bacteriophage NCPPB3778 and a type I-E CRISPR drive the evolution of the US Biological Select Agent, Rathayibacter toxicus.</title>
        <authorList>
            <person name="Davis E.W.II."/>
            <person name="Tabima J.F."/>
            <person name="Weisberg A.J."/>
            <person name="Dantas Lopes L."/>
            <person name="Wiseman M.S."/>
            <person name="Wiseman M.S."/>
            <person name="Pupko T."/>
            <person name="Belcher M.S."/>
            <person name="Sechler A.J."/>
            <person name="Tancos M.A."/>
            <person name="Schroeder B.K."/>
            <person name="Murray T.D."/>
            <person name="Luster D.G."/>
            <person name="Schneider W.L."/>
            <person name="Rogers E."/>
            <person name="Andreote F.D."/>
            <person name="Grunwald N.J."/>
            <person name="Putnam M.L."/>
            <person name="Chang J.H."/>
        </authorList>
    </citation>
    <scope>NUCLEOTIDE SEQUENCE [LARGE SCALE GENOMIC DNA]</scope>
    <source>
        <strain evidence="2 3">NCCPB 2253</strain>
    </source>
</reference>
<gene>
    <name evidence="2" type="ORF">C7V51_15545</name>
</gene>
<feature type="transmembrane region" description="Helical" evidence="1">
    <location>
        <begin position="14"/>
        <end position="34"/>
    </location>
</feature>
<dbReference type="Proteomes" id="UP000283946">
    <property type="component" value="Chromosome"/>
</dbReference>
<accession>A0AAD1AF75</accession>
<dbReference type="InterPro" id="IPR023902">
    <property type="entry name" value="Sporulation_SdpA"/>
</dbReference>
<evidence type="ECO:0000313" key="3">
    <source>
        <dbReference type="Proteomes" id="UP000283946"/>
    </source>
</evidence>
<proteinExistence type="predicted"/>
<dbReference type="Pfam" id="PF17418">
    <property type="entry name" value="SdpA"/>
    <property type="match status" value="1"/>
</dbReference>
<dbReference type="AlphaFoldDB" id="A0AAD1AF75"/>
<protein>
    <submittedName>
        <fullName evidence="2">SdpA family antimicrobial peptide system protein</fullName>
    </submittedName>
</protein>
<keyword evidence="1" id="KW-0472">Membrane</keyword>
<sequence length="190" mass="20641">MPLLTWKRGSSAPASRLSIVVAGIVGLTLAFYVFQGAVSFRPSVLPPARNDVIQVTRQIAPQGWAFFTKDAQSDYLVPFEVSDNSLVNRSVDVSASAEWALGFNRMGRAQGAEIATFLQGVGQGAWTKCGTENACEAVAAGEPLRVHNPRNNPTLCGELLLVAQKPVPWEWRNLQAEARFHEAIFLDVAC</sequence>
<keyword evidence="1" id="KW-0812">Transmembrane</keyword>
<evidence type="ECO:0000313" key="2">
    <source>
        <dbReference type="EMBL" id="AZZ57124.1"/>
    </source>
</evidence>
<dbReference type="NCBIfam" id="TIGR04034">
    <property type="entry name" value="export_SdpA"/>
    <property type="match status" value="1"/>
</dbReference>
<name>A0AAD1AF75_9MICO</name>
<dbReference type="KEGG" id="ria:C7V51_15545"/>
<evidence type="ECO:0000256" key="1">
    <source>
        <dbReference type="SAM" id="Phobius"/>
    </source>
</evidence>